<evidence type="ECO:0000313" key="1">
    <source>
        <dbReference type="EMBL" id="TFU89650.1"/>
    </source>
</evidence>
<dbReference type="RefSeq" id="WP_135104651.1">
    <property type="nucleotide sequence ID" value="NZ_JADGKW010000002.1"/>
</dbReference>
<dbReference type="OrthoDB" id="994184at2"/>
<dbReference type="Proteomes" id="UP000298285">
    <property type="component" value="Unassembled WGS sequence"/>
</dbReference>
<gene>
    <name evidence="1" type="ORF">E4T88_06435</name>
</gene>
<accession>A0A4Y9IMD5</accession>
<dbReference type="EMBL" id="SPPK01000002">
    <property type="protein sequence ID" value="TFU89650.1"/>
    <property type="molecule type" value="Genomic_DNA"/>
</dbReference>
<protein>
    <submittedName>
        <fullName evidence="1">Uncharacterized protein</fullName>
    </submittedName>
</protein>
<dbReference type="AlphaFoldDB" id="A0A4Y9IMD5"/>
<name>A0A4Y9IMD5_9BACT</name>
<reference evidence="1 2" key="1">
    <citation type="submission" date="2019-03" db="EMBL/GenBank/DDBJ databases">
        <title>Diversity of the mouse oral microbiome.</title>
        <authorList>
            <person name="Joseph S."/>
            <person name="Aduse-Opoku J."/>
            <person name="Curtis M."/>
            <person name="Wade W."/>
            <person name="Hashim A."/>
        </authorList>
    </citation>
    <scope>NUCLEOTIDE SEQUENCE [LARGE SCALE GENOMIC DNA]</scope>
    <source>
        <strain evidence="1 2">P11</strain>
    </source>
</reference>
<comment type="caution">
    <text evidence="1">The sequence shown here is derived from an EMBL/GenBank/DDBJ whole genome shotgun (WGS) entry which is preliminary data.</text>
</comment>
<organism evidence="1 2">
    <name type="scientific">Dysgonomonas mossii</name>
    <dbReference type="NCBI Taxonomy" id="163665"/>
    <lineage>
        <taxon>Bacteria</taxon>
        <taxon>Pseudomonadati</taxon>
        <taxon>Bacteroidota</taxon>
        <taxon>Bacteroidia</taxon>
        <taxon>Bacteroidales</taxon>
        <taxon>Dysgonomonadaceae</taxon>
        <taxon>Dysgonomonas</taxon>
    </lineage>
</organism>
<proteinExistence type="predicted"/>
<sequence length="574" mass="65554">MGYFINGSDIAKATIKPAKVSLAGNPNYIQFEANVAAKGKPVEIQLKLTGCGYVFIRPDVQGIKIYENISSFSIIEAESGIEHKFEGTSDPDKLNEPGAFYLGKYNEYSGPAWEYEYHNTALALKEGLEKNEFFKNFNISISPDDNKTINIVSNDSGKEYVFSFVFRKNSNGRDRTFFGVAGNPAETYPAGTDTIAIGYDNVGIHLDMYKDTGIFLGEDDTPSNDNMDTKAITLTKAYSYTPLWFNTNILENNTIPTTFLKAEDWVDTGTIKDFRFTAKRVITDKTVSHTTPFYHSSVLYSIAGYNRTLEKNDLSDYVFDTKERFKNVEAIKRVKPLTNQPQLFHIKGQTQYFNFILSDAEHSKNIADEYKFGICYELLSQSGQMIAKETKHLKARKDFFMVNTIKLDIDSLLHQYPNTGLVRAYLIYSAYESQAIQISHELTFGILPECLYKIKDFAFLNRLGGWSSFNFSGTEHTDFKAEANTIFKTQTPHFTTSSDIESVYSKTVTEQFTVQTMPVRREVCNWLKEMSASRMVYELATQRYIIVDEMNIKPNSKDELYRVEMKYHYSDSYN</sequence>
<evidence type="ECO:0000313" key="2">
    <source>
        <dbReference type="Proteomes" id="UP000298285"/>
    </source>
</evidence>